<dbReference type="GO" id="GO:0008168">
    <property type="term" value="F:methyltransferase activity"/>
    <property type="evidence" value="ECO:0007669"/>
    <property type="project" value="UniProtKB-KW"/>
</dbReference>
<feature type="region of interest" description="Disordered" evidence="4">
    <location>
        <begin position="1"/>
        <end position="26"/>
    </location>
</feature>
<dbReference type="Pfam" id="PF08242">
    <property type="entry name" value="Methyltransf_12"/>
    <property type="match status" value="1"/>
</dbReference>
<evidence type="ECO:0000313" key="7">
    <source>
        <dbReference type="Proteomes" id="UP000266568"/>
    </source>
</evidence>
<dbReference type="PANTHER" id="PTHR43464">
    <property type="entry name" value="METHYLTRANSFERASE"/>
    <property type="match status" value="1"/>
</dbReference>
<dbReference type="CDD" id="cd02440">
    <property type="entry name" value="AdoMet_MTases"/>
    <property type="match status" value="1"/>
</dbReference>
<gene>
    <name evidence="6" type="ORF">DFR49_3009</name>
</gene>
<keyword evidence="7" id="KW-1185">Reference proteome</keyword>
<evidence type="ECO:0000256" key="1">
    <source>
        <dbReference type="ARBA" id="ARBA00022603"/>
    </source>
</evidence>
<evidence type="ECO:0000256" key="4">
    <source>
        <dbReference type="SAM" id="MobiDB-lite"/>
    </source>
</evidence>
<sequence length="586" mass="62855">MADPAGGRQTPPEFAEARAHARTGRSGEAADRYRACIARHPGFLPAYVELAQLRAHDDPAGARRLLMTALTLAHDAPAARSAIARMLAALIAPLSPDIYDADLEAQLVACLDDPALDPQPLAQTAAELLLLKYPVVDAEAAAHDPLWHAFLARCRNTLPAMEPRIAALRRHVLTHDDSRLDPLAAALALECFASGYVLPVTPEEIELLNEYSRASGNPGVRTARSETLDSRLRGVDGGASASATLRRAMVAPLIDLDTPPPPLTSPLVAALVKRTLTDLAEERALAAALPSVGATSRSASQHVRAQYESHPYPRWQTPPTPRPADLRALIERLPGINHAALPPAPLATLIAGCGTGYEAIDLARTDPSLAITAIDLSRASLAFAQRNAAELGLGAIAFVQGDLLDLGAERFDLITATGVLHHLADPLEGLRTLTAVLAPGGVMRIALYSRRARALVREAHALITARGWQGDDGIRALRAHILALAPEAPLARLTESDDFWSLSGCRDLLFHVLEHQFDVPEITRMIDTAGLKWIGIDASPEAQHLFRARFGDTSPLDPQKWDSLEADHPALFAGMVPLWCQKPVSP</sequence>
<organism evidence="6 7">
    <name type="scientific">Hephaestia caeni</name>
    <dbReference type="NCBI Taxonomy" id="645617"/>
    <lineage>
        <taxon>Bacteria</taxon>
        <taxon>Pseudomonadati</taxon>
        <taxon>Pseudomonadota</taxon>
        <taxon>Alphaproteobacteria</taxon>
        <taxon>Sphingomonadales</taxon>
        <taxon>Sphingomonadaceae</taxon>
        <taxon>Hephaestia</taxon>
    </lineage>
</organism>
<dbReference type="InterPro" id="IPR013217">
    <property type="entry name" value="Methyltransf_12"/>
</dbReference>
<feature type="domain" description="Methyltransferase type 12" evidence="5">
    <location>
        <begin position="350"/>
        <end position="442"/>
    </location>
</feature>
<evidence type="ECO:0000259" key="5">
    <source>
        <dbReference type="Pfam" id="PF08242"/>
    </source>
</evidence>
<evidence type="ECO:0000256" key="3">
    <source>
        <dbReference type="ARBA" id="ARBA00022691"/>
    </source>
</evidence>
<dbReference type="InterPro" id="IPR011990">
    <property type="entry name" value="TPR-like_helical_dom_sf"/>
</dbReference>
<keyword evidence="3" id="KW-0949">S-adenosyl-L-methionine</keyword>
<dbReference type="GO" id="GO:0032259">
    <property type="term" value="P:methylation"/>
    <property type="evidence" value="ECO:0007669"/>
    <property type="project" value="UniProtKB-KW"/>
</dbReference>
<dbReference type="Proteomes" id="UP000266568">
    <property type="component" value="Unassembled WGS sequence"/>
</dbReference>
<name>A0A397NNF6_9SPHN</name>
<dbReference type="AlphaFoldDB" id="A0A397NNF6"/>
<dbReference type="OrthoDB" id="649979at2"/>
<dbReference type="SUPFAM" id="SSF53335">
    <property type="entry name" value="S-adenosyl-L-methionine-dependent methyltransferases"/>
    <property type="match status" value="1"/>
</dbReference>
<dbReference type="SUPFAM" id="SSF48452">
    <property type="entry name" value="TPR-like"/>
    <property type="match status" value="1"/>
</dbReference>
<dbReference type="InterPro" id="IPR029063">
    <property type="entry name" value="SAM-dependent_MTases_sf"/>
</dbReference>
<dbReference type="RefSeq" id="WP_119036506.1">
    <property type="nucleotide sequence ID" value="NZ_QXDC01000004.1"/>
</dbReference>
<reference evidence="6 7" key="1">
    <citation type="submission" date="2018-08" db="EMBL/GenBank/DDBJ databases">
        <title>Genomic Encyclopedia of Type Strains, Phase IV (KMG-IV): sequencing the most valuable type-strain genomes for metagenomic binning, comparative biology and taxonomic classification.</title>
        <authorList>
            <person name="Goeker M."/>
        </authorList>
    </citation>
    <scope>NUCLEOTIDE SEQUENCE [LARGE SCALE GENOMIC DNA]</scope>
    <source>
        <strain evidence="6 7">DSM 25527</strain>
    </source>
</reference>
<keyword evidence="2 6" id="KW-0808">Transferase</keyword>
<keyword evidence="1 6" id="KW-0489">Methyltransferase</keyword>
<dbReference type="EMBL" id="QXDC01000004">
    <property type="protein sequence ID" value="RIA37133.1"/>
    <property type="molecule type" value="Genomic_DNA"/>
</dbReference>
<comment type="caution">
    <text evidence="6">The sequence shown here is derived from an EMBL/GenBank/DDBJ whole genome shotgun (WGS) entry which is preliminary data.</text>
</comment>
<dbReference type="Gene3D" id="3.40.50.150">
    <property type="entry name" value="Vaccinia Virus protein VP39"/>
    <property type="match status" value="1"/>
</dbReference>
<dbReference type="PANTHER" id="PTHR43464:SF19">
    <property type="entry name" value="UBIQUINONE BIOSYNTHESIS O-METHYLTRANSFERASE, MITOCHONDRIAL"/>
    <property type="match status" value="1"/>
</dbReference>
<evidence type="ECO:0000313" key="6">
    <source>
        <dbReference type="EMBL" id="RIA37133.1"/>
    </source>
</evidence>
<proteinExistence type="predicted"/>
<protein>
    <submittedName>
        <fullName evidence="6">Methyltransferase family protein</fullName>
    </submittedName>
</protein>
<accession>A0A397NNF6</accession>
<evidence type="ECO:0000256" key="2">
    <source>
        <dbReference type="ARBA" id="ARBA00022679"/>
    </source>
</evidence>